<dbReference type="InterPro" id="IPR011698">
    <property type="entry name" value="GATase_3"/>
</dbReference>
<dbReference type="RefSeq" id="WP_235324253.1">
    <property type="nucleotide sequence ID" value="NZ_JAFBIT010000003.1"/>
</dbReference>
<evidence type="ECO:0000313" key="3">
    <source>
        <dbReference type="EMBL" id="MCF2653233.1"/>
    </source>
</evidence>
<comment type="caution">
    <text evidence="3">The sequence shown here is derived from an EMBL/GenBank/DDBJ whole genome shotgun (WGS) entry which is preliminary data.</text>
</comment>
<feature type="domain" description="CobB/CobQ-like glutamine amidotransferase" evidence="2">
    <location>
        <begin position="3"/>
        <end position="190"/>
    </location>
</feature>
<proteinExistence type="predicted"/>
<reference evidence="3 4" key="1">
    <citation type="submission" date="2020-12" db="EMBL/GenBank/DDBJ databases">
        <title>Whole genome sequences of gut porcine anaerobes.</title>
        <authorList>
            <person name="Kubasova T."/>
            <person name="Jahodarova E."/>
            <person name="Rychlik I."/>
        </authorList>
    </citation>
    <scope>NUCLEOTIDE SEQUENCE [LARGE SCALE GENOMIC DNA]</scope>
    <source>
        <strain evidence="3 4">An867</strain>
    </source>
</reference>
<evidence type="ECO:0000256" key="1">
    <source>
        <dbReference type="ARBA" id="ARBA00022962"/>
    </source>
</evidence>
<protein>
    <recommendedName>
        <fullName evidence="2">CobB/CobQ-like glutamine amidotransferase domain-containing protein</fullName>
    </recommendedName>
</protein>
<gene>
    <name evidence="3" type="ORF">JQM67_11535</name>
</gene>
<organism evidence="3 4">
    <name type="scientific">Anaeromassilibacillus senegalensis</name>
    <dbReference type="NCBI Taxonomy" id="1673717"/>
    <lineage>
        <taxon>Bacteria</taxon>
        <taxon>Bacillati</taxon>
        <taxon>Bacillota</taxon>
        <taxon>Clostridia</taxon>
        <taxon>Eubacteriales</taxon>
        <taxon>Acutalibacteraceae</taxon>
        <taxon>Anaeromassilibacillus</taxon>
    </lineage>
</organism>
<evidence type="ECO:0000259" key="2">
    <source>
        <dbReference type="Pfam" id="PF07685"/>
    </source>
</evidence>
<dbReference type="EMBL" id="JAFBIT010000003">
    <property type="protein sequence ID" value="MCF2653233.1"/>
    <property type="molecule type" value="Genomic_DNA"/>
</dbReference>
<name>A0ABS9CQ11_9FIRM</name>
<keyword evidence="4" id="KW-1185">Reference proteome</keyword>
<accession>A0ABS9CQ11</accession>
<sequence length="255" mass="28888">MKIEILFPEVCNLFGDLGNIRYLEKVLPQAEFCSTPLCGDVRFVREKVDLVYLGAMTEQTQERVIQKLMPLRDDISKEIDGGTVFLFTGNALEIFGDYIENEDGSRIDGLGLYRLHAKRDRQNRHNSAFLGEFDGNAVMGIKTQFSISYTPDDSTGLFKVVKGVGLNRDASTEGIRVHNFFGTYLLGPLLVQNPPFMRYLLRLIGAENTPLAFEKEADEAYAVRLEEYRDEAFVAEKAPESNKLPIPKLPIRFKH</sequence>
<keyword evidence="1" id="KW-0315">Glutamine amidotransferase</keyword>
<evidence type="ECO:0000313" key="4">
    <source>
        <dbReference type="Proteomes" id="UP001299220"/>
    </source>
</evidence>
<dbReference type="Pfam" id="PF07685">
    <property type="entry name" value="GATase_3"/>
    <property type="match status" value="1"/>
</dbReference>
<dbReference type="Proteomes" id="UP001299220">
    <property type="component" value="Unassembled WGS sequence"/>
</dbReference>